<organism evidence="1 2">
    <name type="scientific">Sphenostylis stenocarpa</name>
    <dbReference type="NCBI Taxonomy" id="92480"/>
    <lineage>
        <taxon>Eukaryota</taxon>
        <taxon>Viridiplantae</taxon>
        <taxon>Streptophyta</taxon>
        <taxon>Embryophyta</taxon>
        <taxon>Tracheophyta</taxon>
        <taxon>Spermatophyta</taxon>
        <taxon>Magnoliopsida</taxon>
        <taxon>eudicotyledons</taxon>
        <taxon>Gunneridae</taxon>
        <taxon>Pentapetalae</taxon>
        <taxon>rosids</taxon>
        <taxon>fabids</taxon>
        <taxon>Fabales</taxon>
        <taxon>Fabaceae</taxon>
        <taxon>Papilionoideae</taxon>
        <taxon>50 kb inversion clade</taxon>
        <taxon>NPAAA clade</taxon>
        <taxon>indigoferoid/millettioid clade</taxon>
        <taxon>Phaseoleae</taxon>
        <taxon>Sphenostylis</taxon>
    </lineage>
</organism>
<protein>
    <submittedName>
        <fullName evidence="1">Uncharacterized protein</fullName>
    </submittedName>
</protein>
<reference evidence="1" key="1">
    <citation type="submission" date="2023-10" db="EMBL/GenBank/DDBJ databases">
        <authorList>
            <person name="Domelevo Entfellner J.-B."/>
        </authorList>
    </citation>
    <scope>NUCLEOTIDE SEQUENCE</scope>
</reference>
<evidence type="ECO:0000313" key="2">
    <source>
        <dbReference type="Proteomes" id="UP001189624"/>
    </source>
</evidence>
<dbReference type="Proteomes" id="UP001189624">
    <property type="component" value="Chromosome 6"/>
</dbReference>
<evidence type="ECO:0000313" key="1">
    <source>
        <dbReference type="EMBL" id="CAJ1963250.1"/>
    </source>
</evidence>
<proteinExistence type="predicted"/>
<dbReference type="Gramene" id="rna-AYBTSS11_LOCUS19674">
    <property type="protein sequence ID" value="CAJ1963250.1"/>
    <property type="gene ID" value="gene-AYBTSS11_LOCUS19674"/>
</dbReference>
<sequence>MGNIHSSNNYSERFPLDNSSEVVLRKTKNRRWREVVDIWSAEYYSFGRTNCKLELTKTNSNNQEVLCISIHDHGSGHASDEVDFQINMRVEEGLLVANVTLNGPRCMQQLPERKIPTAQGGVLKSSSFLYGRDTDRKGFIVILREKGCDDDEELPYMITVKHYFVAACSSHGVSVVAKIRSSGDGGLSVEIEKASKHPKGELLKMFDDVKGKGWPPGPASCDGAIEFSNKNNGNVPVMSMSGLQNISSLLSAAGYTNGNYNGSIIFRDCKILFDSAIFGPRNL</sequence>
<keyword evidence="2" id="KW-1185">Reference proteome</keyword>
<gene>
    <name evidence="1" type="ORF">AYBTSS11_LOCUS19674</name>
</gene>
<accession>A0AA86VSK2</accession>
<dbReference type="AlphaFoldDB" id="A0AA86VSK2"/>
<dbReference type="EMBL" id="OY731403">
    <property type="protein sequence ID" value="CAJ1963250.1"/>
    <property type="molecule type" value="Genomic_DNA"/>
</dbReference>
<name>A0AA86VSK2_9FABA</name>